<dbReference type="RefSeq" id="WP_261597301.1">
    <property type="nucleotide sequence ID" value="NZ_VHLL01000003.1"/>
</dbReference>
<dbReference type="PANTHER" id="PTHR30561:SF0">
    <property type="entry name" value="GUANIDINIUM EXPORTER"/>
    <property type="match status" value="1"/>
</dbReference>
<protein>
    <submittedName>
        <fullName evidence="8">Quaternary ammonium compound efflux SMR transporter SugE</fullName>
    </submittedName>
</protein>
<organism evidence="8 9">
    <name type="scientific">Methanoculleus formosensis</name>
    <dbReference type="NCBI Taxonomy" id="2590886"/>
    <lineage>
        <taxon>Archaea</taxon>
        <taxon>Methanobacteriati</taxon>
        <taxon>Methanobacteriota</taxon>
        <taxon>Stenosarchaea group</taxon>
        <taxon>Methanomicrobia</taxon>
        <taxon>Methanomicrobiales</taxon>
        <taxon>Methanomicrobiaceae</taxon>
        <taxon>Methanoculleus</taxon>
    </lineage>
</organism>
<dbReference type="AlphaFoldDB" id="A0A9E5DFI4"/>
<feature type="transmembrane region" description="Helical" evidence="7">
    <location>
        <begin position="61"/>
        <end position="81"/>
    </location>
</feature>
<keyword evidence="3" id="KW-1003">Cell membrane</keyword>
<feature type="transmembrane region" description="Helical" evidence="7">
    <location>
        <begin position="30"/>
        <end position="49"/>
    </location>
</feature>
<dbReference type="SUPFAM" id="SSF103481">
    <property type="entry name" value="Multidrug resistance efflux transporter EmrE"/>
    <property type="match status" value="1"/>
</dbReference>
<evidence type="ECO:0000256" key="4">
    <source>
        <dbReference type="ARBA" id="ARBA00022692"/>
    </source>
</evidence>
<evidence type="ECO:0000256" key="3">
    <source>
        <dbReference type="ARBA" id="ARBA00022475"/>
    </source>
</evidence>
<sequence>MQNTAWITLFFAGLLETGWAIGLKYTEGFTKVGPSVATIILMAGSFYLLSRSLTTLPIGTAYAVWTGIGAVGTVIAGIVFFGESRSILRLLCIFLIVAGIIGLKVCSDA</sequence>
<dbReference type="Proteomes" id="UP001065682">
    <property type="component" value="Unassembled WGS sequence"/>
</dbReference>
<dbReference type="Gene3D" id="1.10.3730.20">
    <property type="match status" value="1"/>
</dbReference>
<name>A0A9E5DFI4_9EURY</name>
<dbReference type="InterPro" id="IPR045324">
    <property type="entry name" value="Small_multidrug_res"/>
</dbReference>
<dbReference type="FunFam" id="1.10.3730.20:FF:000001">
    <property type="entry name" value="Quaternary ammonium compound resistance transporter SugE"/>
    <property type="match status" value="1"/>
</dbReference>
<proteinExistence type="predicted"/>
<evidence type="ECO:0000256" key="6">
    <source>
        <dbReference type="ARBA" id="ARBA00023136"/>
    </source>
</evidence>
<reference evidence="8" key="1">
    <citation type="submission" date="2019-06" db="EMBL/GenBank/DDBJ databases">
        <title>Methanoculleus strain from Tamsui River, Taipei, Taiwan.</title>
        <authorList>
            <person name="You Y.-T."/>
            <person name="Chen S.-C."/>
            <person name="Lai S.-J."/>
            <person name="Lee Y.-C."/>
            <person name="Lai M.-C."/>
        </authorList>
    </citation>
    <scope>NUCLEOTIDE SEQUENCE</scope>
    <source>
        <strain evidence="8">Afa-1</strain>
    </source>
</reference>
<evidence type="ECO:0000256" key="2">
    <source>
        <dbReference type="ARBA" id="ARBA00022448"/>
    </source>
</evidence>
<evidence type="ECO:0000256" key="7">
    <source>
        <dbReference type="SAM" id="Phobius"/>
    </source>
</evidence>
<comment type="caution">
    <text evidence="8">The sequence shown here is derived from an EMBL/GenBank/DDBJ whole genome shotgun (WGS) entry which is preliminary data.</text>
</comment>
<keyword evidence="9" id="KW-1185">Reference proteome</keyword>
<dbReference type="PANTHER" id="PTHR30561">
    <property type="entry name" value="SMR FAMILY PROTON-DEPENDENT DRUG EFFLUX TRANSPORTER SUGE"/>
    <property type="match status" value="1"/>
</dbReference>
<dbReference type="InterPro" id="IPR000390">
    <property type="entry name" value="Small_drug/metabolite_transptr"/>
</dbReference>
<evidence type="ECO:0000256" key="1">
    <source>
        <dbReference type="ARBA" id="ARBA00004651"/>
    </source>
</evidence>
<feature type="transmembrane region" description="Helical" evidence="7">
    <location>
        <begin position="87"/>
        <end position="106"/>
    </location>
</feature>
<dbReference type="EMBL" id="VHLL01000003">
    <property type="protein sequence ID" value="MCT8337211.1"/>
    <property type="molecule type" value="Genomic_DNA"/>
</dbReference>
<dbReference type="Pfam" id="PF00893">
    <property type="entry name" value="Multi_Drug_Res"/>
    <property type="match status" value="1"/>
</dbReference>
<keyword evidence="2" id="KW-0813">Transport</keyword>
<evidence type="ECO:0000313" key="8">
    <source>
        <dbReference type="EMBL" id="MCT8337211.1"/>
    </source>
</evidence>
<keyword evidence="6 7" id="KW-0472">Membrane</keyword>
<dbReference type="GO" id="GO:0005886">
    <property type="term" value="C:plasma membrane"/>
    <property type="evidence" value="ECO:0007669"/>
    <property type="project" value="UniProtKB-SubCell"/>
</dbReference>
<gene>
    <name evidence="8" type="primary">sugE</name>
    <name evidence="8" type="ORF">FKB36_06815</name>
</gene>
<evidence type="ECO:0000256" key="5">
    <source>
        <dbReference type="ARBA" id="ARBA00022989"/>
    </source>
</evidence>
<dbReference type="NCBIfam" id="NF008512">
    <property type="entry name" value="PRK11431.1"/>
    <property type="match status" value="1"/>
</dbReference>
<keyword evidence="4 7" id="KW-0812">Transmembrane</keyword>
<comment type="subcellular location">
    <subcellularLocation>
        <location evidence="1">Cell membrane</location>
        <topology evidence="1">Multi-pass membrane protein</topology>
    </subcellularLocation>
</comment>
<dbReference type="InterPro" id="IPR037185">
    <property type="entry name" value="EmrE-like"/>
</dbReference>
<keyword evidence="5 7" id="KW-1133">Transmembrane helix</keyword>
<accession>A0A9E5DFI4</accession>
<dbReference type="GO" id="GO:0022857">
    <property type="term" value="F:transmembrane transporter activity"/>
    <property type="evidence" value="ECO:0007669"/>
    <property type="project" value="InterPro"/>
</dbReference>
<evidence type="ECO:0000313" key="9">
    <source>
        <dbReference type="Proteomes" id="UP001065682"/>
    </source>
</evidence>